<dbReference type="SUPFAM" id="SSF46785">
    <property type="entry name" value="Winged helix' DNA-binding domain"/>
    <property type="match status" value="1"/>
</dbReference>
<accession>A0A7V6P839</accession>
<reference evidence="6 7" key="1">
    <citation type="journal article" date="2020" name="Biotechnol. Biofuels">
        <title>New insights from the biogas microbiome by comprehensive genome-resolved metagenomics of nearly 1600 species originating from multiple anaerobic digesters.</title>
        <authorList>
            <person name="Campanaro S."/>
            <person name="Treu L."/>
            <person name="Rodriguez-R L.M."/>
            <person name="Kovalovszki A."/>
            <person name="Ziels R.M."/>
            <person name="Maus I."/>
            <person name="Zhu X."/>
            <person name="Kougias P.G."/>
            <person name="Basile A."/>
            <person name="Luo G."/>
            <person name="Schluter A."/>
            <person name="Konstantinidis K.T."/>
            <person name="Angelidaki I."/>
        </authorList>
    </citation>
    <scope>NUCLEOTIDE SEQUENCE [LARGE SCALE GENOMIC DNA]</scope>
    <source>
        <strain evidence="6">AS04akNAM_66</strain>
    </source>
</reference>
<sequence length="305" mass="34237">MDRFDAMRVFTRVLERRSFTLAAEDLGIPRSTVTDAIKQLERRLGTQLFLRTTRHVNPTLDGQAYYQRCTAILADVEDAEGGFSGAAPKGLLRVEVQGTLARHFLFPELPAFLEKYNEIEFYMTEGDRFVDLVREGIDCVLRVGSLQDSDMIARRVTILDEITVASLSYISRFGHPQHPDELGEGHRMIGFRASGSITRMPLEFMIDGKLRTVTIPAWVTVNAAESYTAAACEGLGIIQIPRYHAMKHIVDGKLVQILTAYPPTPSPVSVIYPRDRQLSPRVRVFIDWLVTIFARQDVGGALTSH</sequence>
<feature type="domain" description="HTH lysR-type" evidence="5">
    <location>
        <begin position="1"/>
        <end position="59"/>
    </location>
</feature>
<dbReference type="InterPro" id="IPR036390">
    <property type="entry name" value="WH_DNA-bd_sf"/>
</dbReference>
<name>A0A7V6P839_9HYPH</name>
<proteinExistence type="inferred from homology"/>
<evidence type="ECO:0000256" key="3">
    <source>
        <dbReference type="ARBA" id="ARBA00023125"/>
    </source>
</evidence>
<dbReference type="Gene3D" id="3.40.190.290">
    <property type="match status" value="1"/>
</dbReference>
<dbReference type="Gene3D" id="1.10.10.10">
    <property type="entry name" value="Winged helix-like DNA-binding domain superfamily/Winged helix DNA-binding domain"/>
    <property type="match status" value="1"/>
</dbReference>
<dbReference type="EMBL" id="DUMN01000006">
    <property type="protein sequence ID" value="HHV66063.1"/>
    <property type="molecule type" value="Genomic_DNA"/>
</dbReference>
<keyword evidence="2" id="KW-0805">Transcription regulation</keyword>
<protein>
    <submittedName>
        <fullName evidence="6">LysR family transcriptional regulator</fullName>
    </submittedName>
</protein>
<comment type="caution">
    <text evidence="6">The sequence shown here is derived from an EMBL/GenBank/DDBJ whole genome shotgun (WGS) entry which is preliminary data.</text>
</comment>
<evidence type="ECO:0000256" key="4">
    <source>
        <dbReference type="ARBA" id="ARBA00023163"/>
    </source>
</evidence>
<keyword evidence="3" id="KW-0238">DNA-binding</keyword>
<evidence type="ECO:0000256" key="1">
    <source>
        <dbReference type="ARBA" id="ARBA00009437"/>
    </source>
</evidence>
<dbReference type="InterPro" id="IPR005119">
    <property type="entry name" value="LysR_subst-bd"/>
</dbReference>
<organism evidence="6 7">
    <name type="scientific">Brucella intermedia</name>
    <dbReference type="NCBI Taxonomy" id="94625"/>
    <lineage>
        <taxon>Bacteria</taxon>
        <taxon>Pseudomonadati</taxon>
        <taxon>Pseudomonadota</taxon>
        <taxon>Alphaproteobacteria</taxon>
        <taxon>Hyphomicrobiales</taxon>
        <taxon>Brucellaceae</taxon>
        <taxon>Brucella/Ochrobactrum group</taxon>
        <taxon>Brucella</taxon>
    </lineage>
</organism>
<dbReference type="PANTHER" id="PTHR30537">
    <property type="entry name" value="HTH-TYPE TRANSCRIPTIONAL REGULATOR"/>
    <property type="match status" value="1"/>
</dbReference>
<gene>
    <name evidence="6" type="ORF">GXX48_00210</name>
</gene>
<dbReference type="GO" id="GO:0003700">
    <property type="term" value="F:DNA-binding transcription factor activity"/>
    <property type="evidence" value="ECO:0007669"/>
    <property type="project" value="InterPro"/>
</dbReference>
<dbReference type="InterPro" id="IPR058163">
    <property type="entry name" value="LysR-type_TF_proteobact-type"/>
</dbReference>
<keyword evidence="4" id="KW-0804">Transcription</keyword>
<evidence type="ECO:0000313" key="6">
    <source>
        <dbReference type="EMBL" id="HHV66063.1"/>
    </source>
</evidence>
<dbReference type="PANTHER" id="PTHR30537:SF72">
    <property type="entry name" value="LYSR FAMILY TRANSCRIPTIONAL REGULATOR"/>
    <property type="match status" value="1"/>
</dbReference>
<dbReference type="RefSeq" id="WP_100649807.1">
    <property type="nucleotide sequence ID" value="NZ_CP122439.1"/>
</dbReference>
<comment type="similarity">
    <text evidence="1">Belongs to the LysR transcriptional regulatory family.</text>
</comment>
<dbReference type="Proteomes" id="UP000551563">
    <property type="component" value="Unassembled WGS sequence"/>
</dbReference>
<dbReference type="InterPro" id="IPR000847">
    <property type="entry name" value="LysR_HTH_N"/>
</dbReference>
<evidence type="ECO:0000256" key="2">
    <source>
        <dbReference type="ARBA" id="ARBA00023015"/>
    </source>
</evidence>
<dbReference type="GO" id="GO:0043565">
    <property type="term" value="F:sequence-specific DNA binding"/>
    <property type="evidence" value="ECO:0007669"/>
    <property type="project" value="TreeGrafter"/>
</dbReference>
<dbReference type="PROSITE" id="PS50931">
    <property type="entry name" value="HTH_LYSR"/>
    <property type="match status" value="1"/>
</dbReference>
<dbReference type="Pfam" id="PF00126">
    <property type="entry name" value="HTH_1"/>
    <property type="match status" value="1"/>
</dbReference>
<dbReference type="FunFam" id="1.10.10.10:FF:000001">
    <property type="entry name" value="LysR family transcriptional regulator"/>
    <property type="match status" value="1"/>
</dbReference>
<dbReference type="CDD" id="cd08472">
    <property type="entry name" value="PBP2_CrgA_like_3"/>
    <property type="match status" value="1"/>
</dbReference>
<dbReference type="Pfam" id="PF03466">
    <property type="entry name" value="LysR_substrate"/>
    <property type="match status" value="1"/>
</dbReference>
<dbReference type="GO" id="GO:0006351">
    <property type="term" value="P:DNA-templated transcription"/>
    <property type="evidence" value="ECO:0007669"/>
    <property type="project" value="TreeGrafter"/>
</dbReference>
<dbReference type="SUPFAM" id="SSF53850">
    <property type="entry name" value="Periplasmic binding protein-like II"/>
    <property type="match status" value="1"/>
</dbReference>
<dbReference type="InterPro" id="IPR036388">
    <property type="entry name" value="WH-like_DNA-bd_sf"/>
</dbReference>
<evidence type="ECO:0000259" key="5">
    <source>
        <dbReference type="PROSITE" id="PS50931"/>
    </source>
</evidence>
<dbReference type="AlphaFoldDB" id="A0A7V6P839"/>
<evidence type="ECO:0000313" key="7">
    <source>
        <dbReference type="Proteomes" id="UP000551563"/>
    </source>
</evidence>